<dbReference type="KEGG" id="ghl:GM160_04975"/>
<comment type="similarity">
    <text evidence="2 5">Belongs to the DegT/DnrJ/EryC1 family.</text>
</comment>
<keyword evidence="6" id="KW-0808">Transferase</keyword>
<reference evidence="6 7" key="1">
    <citation type="submission" date="2019-11" db="EMBL/GenBank/DDBJ databases">
        <authorList>
            <person name="Zhang J."/>
            <person name="Sun C."/>
        </authorList>
    </citation>
    <scope>NUCLEOTIDE SEQUENCE [LARGE SCALE GENOMIC DNA]</scope>
    <source>
        <strain evidence="7">sp2</strain>
    </source>
</reference>
<keyword evidence="7" id="KW-1185">Reference proteome</keyword>
<dbReference type="GO" id="GO:0000271">
    <property type="term" value="P:polysaccharide biosynthetic process"/>
    <property type="evidence" value="ECO:0007669"/>
    <property type="project" value="TreeGrafter"/>
</dbReference>
<dbReference type="Gene3D" id="3.40.640.10">
    <property type="entry name" value="Type I PLP-dependent aspartate aminotransferase-like (Major domain)"/>
    <property type="match status" value="1"/>
</dbReference>
<evidence type="ECO:0000313" key="6">
    <source>
        <dbReference type="EMBL" id="QGT79556.1"/>
    </source>
</evidence>
<gene>
    <name evidence="6" type="ORF">GM160_04975</name>
</gene>
<dbReference type="PANTHER" id="PTHR30244">
    <property type="entry name" value="TRANSAMINASE"/>
    <property type="match status" value="1"/>
</dbReference>
<proteinExistence type="inferred from homology"/>
<evidence type="ECO:0000256" key="2">
    <source>
        <dbReference type="ARBA" id="ARBA00037999"/>
    </source>
</evidence>
<dbReference type="PIRSF" id="PIRSF000390">
    <property type="entry name" value="PLP_StrS"/>
    <property type="match status" value="1"/>
</dbReference>
<dbReference type="PANTHER" id="PTHR30244:SF36">
    <property type="entry name" value="3-OXO-GLUCOSE-6-PHOSPHATE:GLUTAMATE AMINOTRANSFERASE"/>
    <property type="match status" value="1"/>
</dbReference>
<organism evidence="6 7">
    <name type="scientific">Guyparkeria halophila</name>
    <dbReference type="NCBI Taxonomy" id="47960"/>
    <lineage>
        <taxon>Bacteria</taxon>
        <taxon>Pseudomonadati</taxon>
        <taxon>Pseudomonadota</taxon>
        <taxon>Gammaproteobacteria</taxon>
        <taxon>Chromatiales</taxon>
        <taxon>Thioalkalibacteraceae</taxon>
        <taxon>Guyparkeria</taxon>
    </lineage>
</organism>
<keyword evidence="6" id="KW-0032">Aminotransferase</keyword>
<sequence>MHDIPFLDLQAAYRELKADIDKAVARVLESGWYILGPEVEAFEQEFAAYCQADHAVGVGNGLDALVLALRAVGVRPGDEVIVPSNTYIATWLAVTQCGATPVPVEPYESTFNIDPERIEAAITPRTRAILPVHLYGQPADLDPILSVARRHGLRVVEDAAQAHGARYKGRRIGAHGDVAAWSFYPGKNLGALGDGGAVTTDDAAIADRIRLLRNYGSREKYVHEVQGVNSRLDPLQAAVLRVKLTMLDDWNERRRTLAARYAEALAGADLTLPKVPDWAEPVWHLFVIRSRARDALQTRFDRAGIGTLIHYPIPPHAQQAYESLELDDKAFPLACRLAEEGLSLPIGPHLTSDAPVAVANVLERECS</sequence>
<dbReference type="GO" id="GO:0030170">
    <property type="term" value="F:pyridoxal phosphate binding"/>
    <property type="evidence" value="ECO:0007669"/>
    <property type="project" value="UniProtKB-ARBA"/>
</dbReference>
<evidence type="ECO:0000256" key="4">
    <source>
        <dbReference type="PIRSR" id="PIRSR000390-2"/>
    </source>
</evidence>
<name>A0A6I6CYS4_9GAMM</name>
<dbReference type="AlphaFoldDB" id="A0A6I6CYS4"/>
<dbReference type="InterPro" id="IPR015422">
    <property type="entry name" value="PyrdxlP-dep_Trfase_small"/>
</dbReference>
<dbReference type="FunFam" id="3.40.640.10:FF:000089">
    <property type="entry name" value="Aminotransferase, DegT/DnrJ/EryC1/StrS family"/>
    <property type="match status" value="1"/>
</dbReference>
<dbReference type="InterPro" id="IPR000653">
    <property type="entry name" value="DegT/StrS_aminotransferase"/>
</dbReference>
<protein>
    <submittedName>
        <fullName evidence="6">Aminotransferase class I/II-fold pyridoxal phosphate-dependent enzyme</fullName>
    </submittedName>
</protein>
<dbReference type="CDD" id="cd00616">
    <property type="entry name" value="AHBA_syn"/>
    <property type="match status" value="1"/>
</dbReference>
<dbReference type="GO" id="GO:0008483">
    <property type="term" value="F:transaminase activity"/>
    <property type="evidence" value="ECO:0007669"/>
    <property type="project" value="UniProtKB-KW"/>
</dbReference>
<evidence type="ECO:0000256" key="3">
    <source>
        <dbReference type="PIRSR" id="PIRSR000390-1"/>
    </source>
</evidence>
<feature type="modified residue" description="N6-(pyridoxal phosphate)lysine" evidence="4">
    <location>
        <position position="187"/>
    </location>
</feature>
<keyword evidence="1 4" id="KW-0663">Pyridoxal phosphate</keyword>
<dbReference type="InterPro" id="IPR015424">
    <property type="entry name" value="PyrdxlP-dep_Trfase"/>
</dbReference>
<evidence type="ECO:0000256" key="1">
    <source>
        <dbReference type="ARBA" id="ARBA00022898"/>
    </source>
</evidence>
<accession>A0A6I6CYS4</accession>
<dbReference type="SUPFAM" id="SSF53383">
    <property type="entry name" value="PLP-dependent transferases"/>
    <property type="match status" value="1"/>
</dbReference>
<evidence type="ECO:0000313" key="7">
    <source>
        <dbReference type="Proteomes" id="UP000427716"/>
    </source>
</evidence>
<dbReference type="Proteomes" id="UP000427716">
    <property type="component" value="Chromosome"/>
</dbReference>
<dbReference type="Pfam" id="PF01041">
    <property type="entry name" value="DegT_DnrJ_EryC1"/>
    <property type="match status" value="1"/>
</dbReference>
<dbReference type="EMBL" id="CP046415">
    <property type="protein sequence ID" value="QGT79556.1"/>
    <property type="molecule type" value="Genomic_DNA"/>
</dbReference>
<dbReference type="InterPro" id="IPR015421">
    <property type="entry name" value="PyrdxlP-dep_Trfase_major"/>
</dbReference>
<dbReference type="Gene3D" id="3.90.1150.10">
    <property type="entry name" value="Aspartate Aminotransferase, domain 1"/>
    <property type="match status" value="1"/>
</dbReference>
<feature type="active site" description="Proton acceptor" evidence="3">
    <location>
        <position position="187"/>
    </location>
</feature>
<evidence type="ECO:0000256" key="5">
    <source>
        <dbReference type="RuleBase" id="RU004508"/>
    </source>
</evidence>